<dbReference type="EMBL" id="CAJVQC010041145">
    <property type="protein sequence ID" value="CAG8772327.1"/>
    <property type="molecule type" value="Genomic_DNA"/>
</dbReference>
<comment type="caution">
    <text evidence="1">The sequence shown here is derived from an EMBL/GenBank/DDBJ whole genome shotgun (WGS) entry which is preliminary data.</text>
</comment>
<accession>A0ACA9R1K4</accession>
<sequence>NASDTLPEISAENPSNIDPLTIEDDPMDLCINIPNLYHLLDLRKDMGSNGFAVDKIIIAQNSLKKFCNYMVPNSFKSISEIDYASLNSKLLNLTGIYGTRESIAKYLFQKNLIDEQIHSQLIIRDENNTKNRPSLKTGIYLLIKDNNGLVIHWPEEDCYNVQVSNKKKNNSVTLHRYFTKLTDVHFCLLSKEELMTFDFNLRKKSLNKDKEEEDDGDDDDIDSEYAVNEIQQDKTDFNIFKGFELNLPESINTNLTLPSSFPSTISIESCHHQSFLTCHINEPSEISKSYEHPIKSSELQPFISNYLYDNDSSIQISQSIEFNSLISLAKILQIEKELLDSFEKEKRKAIDDHEEAKKTIIAIETNSLKKMVEDRLLNIYGQ</sequence>
<dbReference type="Proteomes" id="UP000789920">
    <property type="component" value="Unassembled WGS sequence"/>
</dbReference>
<evidence type="ECO:0000313" key="1">
    <source>
        <dbReference type="EMBL" id="CAG8772327.1"/>
    </source>
</evidence>
<organism evidence="1 2">
    <name type="scientific">Racocetra persica</name>
    <dbReference type="NCBI Taxonomy" id="160502"/>
    <lineage>
        <taxon>Eukaryota</taxon>
        <taxon>Fungi</taxon>
        <taxon>Fungi incertae sedis</taxon>
        <taxon>Mucoromycota</taxon>
        <taxon>Glomeromycotina</taxon>
        <taxon>Glomeromycetes</taxon>
        <taxon>Diversisporales</taxon>
        <taxon>Gigasporaceae</taxon>
        <taxon>Racocetra</taxon>
    </lineage>
</organism>
<feature type="non-terminal residue" evidence="1">
    <location>
        <position position="382"/>
    </location>
</feature>
<name>A0ACA9R1K4_9GLOM</name>
<proteinExistence type="predicted"/>
<evidence type="ECO:0000313" key="2">
    <source>
        <dbReference type="Proteomes" id="UP000789920"/>
    </source>
</evidence>
<protein>
    <submittedName>
        <fullName evidence="1">34996_t:CDS:1</fullName>
    </submittedName>
</protein>
<gene>
    <name evidence="1" type="ORF">RPERSI_LOCUS16559</name>
</gene>
<feature type="non-terminal residue" evidence="1">
    <location>
        <position position="1"/>
    </location>
</feature>
<reference evidence="1" key="1">
    <citation type="submission" date="2021-06" db="EMBL/GenBank/DDBJ databases">
        <authorList>
            <person name="Kallberg Y."/>
            <person name="Tangrot J."/>
            <person name="Rosling A."/>
        </authorList>
    </citation>
    <scope>NUCLEOTIDE SEQUENCE</scope>
    <source>
        <strain evidence="1">MA461A</strain>
    </source>
</reference>
<keyword evidence="2" id="KW-1185">Reference proteome</keyword>